<sequence length="750" mass="75768">MIGWSRARRRRPAAAIAYAAGAIALMAGVLSGGTAAAQVRTGASLHGAVVQDATAVSVTITAVTPQILRPGDDLTVTATATNTSTQAIQQPRAAVLLSRTSLSTRYSLDAWASADPTSSAGTSLKSVAIPGQLNPGASATVQITVPAAALGLSAQTSQWGARGLALQVLDNWSRVGIARTFALWLPGDQPAHTSVSVLVPLTRDSADLAAEASAAIAAPSQPTATDTGGTGSSGDTSTAGSTSPGSGGTPTGGATATAGVAATFAPTGRLASLVALSAHRPGVSWAVDPALVDAARGAGTSGSSWLTALDNGAAQRDVFALPYADPDLAALAHAGETSLAQQADTLTSALPWVNDTGALTGLQLAPDGTTDASTLALTKKQAVLDGTTDAATVDLAAQLGASAVVVDPSALAPTDLTYTPSSRATVHTPSGSVAALVPDATLSALLRAPGGSSPAVAAQRILAETAVITRERPGEERHVLATVGRDWTPVAAVAAAQLDALASAPWVTMQPLSKLISTASPGVERASLPTRVADPSELQAPDIATIASAQRSLVTFASIVHNPAALLDGVQESVLGPLSVGWRGDTASRASAMATLLADLRARRTGLSIIKGSNVTLISQSSEVPISLRNTLDQDATVTLRLKPRNSCLAVPHAPTVTVPAHQTVSFRVPFDAVASCNVVVDVSLLTADGTPVADSTEFTVRVHADWENVGMAVAAGLLALGLVVGLWRTVRRGQTARRARMRENQRAGT</sequence>
<organism evidence="3">
    <name type="scientific">mine drainage metagenome</name>
    <dbReference type="NCBI Taxonomy" id="410659"/>
    <lineage>
        <taxon>unclassified sequences</taxon>
        <taxon>metagenomes</taxon>
        <taxon>ecological metagenomes</taxon>
    </lineage>
</organism>
<feature type="transmembrane region" description="Helical" evidence="2">
    <location>
        <begin position="710"/>
        <end position="731"/>
    </location>
</feature>
<dbReference type="Pfam" id="PF19516">
    <property type="entry name" value="DUF6049"/>
    <property type="match status" value="1"/>
</dbReference>
<keyword evidence="2" id="KW-0812">Transmembrane</keyword>
<evidence type="ECO:0000313" key="3">
    <source>
        <dbReference type="EMBL" id="OIQ90446.1"/>
    </source>
</evidence>
<evidence type="ECO:0000256" key="2">
    <source>
        <dbReference type="SAM" id="Phobius"/>
    </source>
</evidence>
<dbReference type="Gene3D" id="2.60.40.10">
    <property type="entry name" value="Immunoglobulins"/>
    <property type="match status" value="1"/>
</dbReference>
<dbReference type="InterPro" id="IPR013783">
    <property type="entry name" value="Ig-like_fold"/>
</dbReference>
<comment type="caution">
    <text evidence="3">The sequence shown here is derived from an EMBL/GenBank/DDBJ whole genome shotgun (WGS) entry which is preliminary data.</text>
</comment>
<reference evidence="3" key="1">
    <citation type="submission" date="2016-10" db="EMBL/GenBank/DDBJ databases">
        <title>Sequence of Gallionella enrichment culture.</title>
        <authorList>
            <person name="Poehlein A."/>
            <person name="Muehling M."/>
            <person name="Daniel R."/>
        </authorList>
    </citation>
    <scope>NUCLEOTIDE SEQUENCE</scope>
</reference>
<dbReference type="EMBL" id="MLJW01000291">
    <property type="protein sequence ID" value="OIQ90446.1"/>
    <property type="molecule type" value="Genomic_DNA"/>
</dbReference>
<evidence type="ECO:0000256" key="1">
    <source>
        <dbReference type="SAM" id="MobiDB-lite"/>
    </source>
</evidence>
<dbReference type="AlphaFoldDB" id="A0A1J5R3B2"/>
<keyword evidence="2" id="KW-1133">Transmembrane helix</keyword>
<feature type="region of interest" description="Disordered" evidence="1">
    <location>
        <begin position="212"/>
        <end position="254"/>
    </location>
</feature>
<name>A0A1J5R3B2_9ZZZZ</name>
<dbReference type="InterPro" id="IPR046112">
    <property type="entry name" value="DUF6049"/>
</dbReference>
<protein>
    <submittedName>
        <fullName evidence="3">Uncharacterized protein</fullName>
    </submittedName>
</protein>
<proteinExistence type="predicted"/>
<gene>
    <name evidence="3" type="ORF">GALL_276330</name>
</gene>
<feature type="compositionally biased region" description="Low complexity" evidence="1">
    <location>
        <begin position="212"/>
        <end position="244"/>
    </location>
</feature>
<keyword evidence="2" id="KW-0472">Membrane</keyword>
<accession>A0A1J5R3B2</accession>